<dbReference type="RefSeq" id="WP_345886265.1">
    <property type="nucleotide sequence ID" value="NZ_JBDFRB010000017.1"/>
</dbReference>
<gene>
    <name evidence="1" type="ORF">ABCQ75_14485</name>
</gene>
<dbReference type="Proteomes" id="UP001422074">
    <property type="component" value="Unassembled WGS sequence"/>
</dbReference>
<reference evidence="1 2" key="1">
    <citation type="submission" date="2024-05" db="EMBL/GenBank/DDBJ databases">
        <title>Sinomonas sp. nov., isolated from a waste landfill.</title>
        <authorList>
            <person name="Zhao Y."/>
        </authorList>
    </citation>
    <scope>NUCLEOTIDE SEQUENCE [LARGE SCALE GENOMIC DNA]</scope>
    <source>
        <strain evidence="1 2">CCTCC AB2014300</strain>
    </source>
</reference>
<protein>
    <submittedName>
        <fullName evidence="1">Uncharacterized protein</fullName>
    </submittedName>
</protein>
<accession>A0ABU9X2P1</accession>
<organism evidence="1 2">
    <name type="scientific">Sinomonas halotolerans</name>
    <dbReference type="NCBI Taxonomy" id="1644133"/>
    <lineage>
        <taxon>Bacteria</taxon>
        <taxon>Bacillati</taxon>
        <taxon>Actinomycetota</taxon>
        <taxon>Actinomycetes</taxon>
        <taxon>Micrococcales</taxon>
        <taxon>Micrococcaceae</taxon>
        <taxon>Sinomonas</taxon>
    </lineage>
</organism>
<comment type="caution">
    <text evidence="1">The sequence shown here is derived from an EMBL/GenBank/DDBJ whole genome shotgun (WGS) entry which is preliminary data.</text>
</comment>
<dbReference type="EMBL" id="JBDFRB010000017">
    <property type="protein sequence ID" value="MEN2745732.1"/>
    <property type="molecule type" value="Genomic_DNA"/>
</dbReference>
<name>A0ABU9X2P1_9MICC</name>
<keyword evidence="2" id="KW-1185">Reference proteome</keyword>
<evidence type="ECO:0000313" key="1">
    <source>
        <dbReference type="EMBL" id="MEN2745732.1"/>
    </source>
</evidence>
<sequence length="66" mass="6901">MTAAVVPRVAAAAGDADEMAPGQGEAHAHALRRHERLVAELMRAGLGEEQARAQISRLEAGEVWGG</sequence>
<evidence type="ECO:0000313" key="2">
    <source>
        <dbReference type="Proteomes" id="UP001422074"/>
    </source>
</evidence>
<proteinExistence type="predicted"/>